<evidence type="ECO:0008006" key="3">
    <source>
        <dbReference type="Google" id="ProtNLM"/>
    </source>
</evidence>
<sequence length="167" mass="18416">MDPQDPKIDELRRAAVADPRNGEIRYLLGAELAQQRRYDEAVLELSAAVALNPLLHTARLQLGLLHLTMAQPQHASAVLAPLESLEDDAALKHFKRGLDALAVDDLQASVESLERGIELNRDNAALNTDMRMLATRIKETIASNNDQSGPKDDAVRTDFSLYGVTRH</sequence>
<evidence type="ECO:0000313" key="1">
    <source>
        <dbReference type="EMBL" id="MFC4312679.1"/>
    </source>
</evidence>
<name>A0ABV8SYL2_9GAMM</name>
<dbReference type="InterPro" id="IPR011990">
    <property type="entry name" value="TPR-like_helical_dom_sf"/>
</dbReference>
<dbReference type="SUPFAM" id="SSF48452">
    <property type="entry name" value="TPR-like"/>
    <property type="match status" value="1"/>
</dbReference>
<dbReference type="RefSeq" id="WP_380602283.1">
    <property type="nucleotide sequence ID" value="NZ_JBHSDU010000014.1"/>
</dbReference>
<protein>
    <recommendedName>
        <fullName evidence="3">Tetratricopeptide repeat protein</fullName>
    </recommendedName>
</protein>
<dbReference type="InterPro" id="IPR019734">
    <property type="entry name" value="TPR_rpt"/>
</dbReference>
<dbReference type="Proteomes" id="UP001595904">
    <property type="component" value="Unassembled WGS sequence"/>
</dbReference>
<dbReference type="EMBL" id="JBHSDU010000014">
    <property type="protein sequence ID" value="MFC4312679.1"/>
    <property type="molecule type" value="Genomic_DNA"/>
</dbReference>
<organism evidence="1 2">
    <name type="scientific">Steroidobacter flavus</name>
    <dbReference type="NCBI Taxonomy" id="1842136"/>
    <lineage>
        <taxon>Bacteria</taxon>
        <taxon>Pseudomonadati</taxon>
        <taxon>Pseudomonadota</taxon>
        <taxon>Gammaproteobacteria</taxon>
        <taxon>Steroidobacterales</taxon>
        <taxon>Steroidobacteraceae</taxon>
        <taxon>Steroidobacter</taxon>
    </lineage>
</organism>
<gene>
    <name evidence="1" type="ORF">ACFPN2_26580</name>
</gene>
<keyword evidence="2" id="KW-1185">Reference proteome</keyword>
<comment type="caution">
    <text evidence="1">The sequence shown here is derived from an EMBL/GenBank/DDBJ whole genome shotgun (WGS) entry which is preliminary data.</text>
</comment>
<accession>A0ABV8SYL2</accession>
<reference evidence="2" key="1">
    <citation type="journal article" date="2019" name="Int. J. Syst. Evol. Microbiol.">
        <title>The Global Catalogue of Microorganisms (GCM) 10K type strain sequencing project: providing services to taxonomists for standard genome sequencing and annotation.</title>
        <authorList>
            <consortium name="The Broad Institute Genomics Platform"/>
            <consortium name="The Broad Institute Genome Sequencing Center for Infectious Disease"/>
            <person name="Wu L."/>
            <person name="Ma J."/>
        </authorList>
    </citation>
    <scope>NUCLEOTIDE SEQUENCE [LARGE SCALE GENOMIC DNA]</scope>
    <source>
        <strain evidence="2">CGMCC 1.10759</strain>
    </source>
</reference>
<proteinExistence type="predicted"/>
<dbReference type="Gene3D" id="1.25.40.10">
    <property type="entry name" value="Tetratricopeptide repeat domain"/>
    <property type="match status" value="1"/>
</dbReference>
<evidence type="ECO:0000313" key="2">
    <source>
        <dbReference type="Proteomes" id="UP001595904"/>
    </source>
</evidence>
<dbReference type="SMART" id="SM00028">
    <property type="entry name" value="TPR"/>
    <property type="match status" value="2"/>
</dbReference>